<proteinExistence type="inferred from homology"/>
<evidence type="ECO:0000313" key="6">
    <source>
        <dbReference type="Proteomes" id="UP000254107"/>
    </source>
</evidence>
<reference evidence="3" key="2">
    <citation type="submission" date="2017-03" db="EMBL/GenBank/DDBJ databases">
        <authorList>
            <person name="Afonso C.L."/>
            <person name="Miller P.J."/>
            <person name="Scott M.A."/>
            <person name="Spackman E."/>
            <person name="Goraichik I."/>
            <person name="Dimitrov K.M."/>
            <person name="Suarez D.L."/>
            <person name="Swayne D.E."/>
        </authorList>
    </citation>
    <scope>NUCLEOTIDE SEQUENCE</scope>
    <source>
        <strain evidence="3">CCUG 4441</strain>
    </source>
</reference>
<dbReference type="InterPro" id="IPR035439">
    <property type="entry name" value="UPF0145_dom_sf"/>
</dbReference>
<dbReference type="GeneID" id="302268722"/>
<evidence type="ECO:0000313" key="3">
    <source>
        <dbReference type="EMBL" id="OPH39120.1"/>
    </source>
</evidence>
<gene>
    <name evidence="3" type="ORF">B5J94_01370</name>
    <name evidence="4" type="ORF">NCTC7911_00024</name>
</gene>
<accession>A0A1V4H333</accession>
<name>A0A1V4H333_MORLA</name>
<keyword evidence="6" id="KW-1185">Reference proteome</keyword>
<keyword evidence="2" id="KW-1133">Transmembrane helix</keyword>
<reference evidence="5" key="1">
    <citation type="submission" date="2017-03" db="EMBL/GenBank/DDBJ databases">
        <title>Draft genome sequence of Moraxella equi CCUG 4950T type strain.</title>
        <authorList>
            <person name="Salva-Serra F."/>
            <person name="Engstrom-Jakobsson H."/>
            <person name="Thorell K."/>
            <person name="Jaen-Luchoro D."/>
            <person name="Gonzales-Siles L."/>
            <person name="Karlsson R."/>
            <person name="Yazdan S."/>
            <person name="Boulund F."/>
            <person name="Johnning A."/>
            <person name="Engstrand L."/>
            <person name="Kristiansson E."/>
            <person name="Moore E."/>
        </authorList>
    </citation>
    <scope>NUCLEOTIDE SEQUENCE [LARGE SCALE GENOMIC DNA]</scope>
    <source>
        <strain evidence="5">CCUG 4441</strain>
    </source>
</reference>
<evidence type="ECO:0000256" key="2">
    <source>
        <dbReference type="SAM" id="Phobius"/>
    </source>
</evidence>
<comment type="similarity">
    <text evidence="1">Belongs to the UPF0145 family.</text>
</comment>
<dbReference type="EMBL" id="UGQC01000001">
    <property type="protein sequence ID" value="STY98661.1"/>
    <property type="molecule type" value="Genomic_DNA"/>
</dbReference>
<dbReference type="RefSeq" id="WP_062501716.1">
    <property type="nucleotide sequence ID" value="NZ_MXAN01000007.1"/>
</dbReference>
<reference evidence="4 6" key="3">
    <citation type="submission" date="2018-06" db="EMBL/GenBank/DDBJ databases">
        <authorList>
            <consortium name="Pathogen Informatics"/>
            <person name="Doyle S."/>
        </authorList>
    </citation>
    <scope>NUCLEOTIDE SEQUENCE [LARGE SCALE GENOMIC DNA]</scope>
    <source>
        <strain evidence="4 6">NCTC7911</strain>
    </source>
</reference>
<dbReference type="InterPro" id="IPR002765">
    <property type="entry name" value="UPF0145_YbjQ-like"/>
</dbReference>
<dbReference type="AlphaFoldDB" id="A0A1V4H333"/>
<dbReference type="Gene3D" id="3.30.110.70">
    <property type="entry name" value="Hypothetical protein apc22750. Chain B"/>
    <property type="match status" value="1"/>
</dbReference>
<dbReference type="EMBL" id="MXAN01000007">
    <property type="protein sequence ID" value="OPH39120.1"/>
    <property type="molecule type" value="Genomic_DNA"/>
</dbReference>
<evidence type="ECO:0000313" key="4">
    <source>
        <dbReference type="EMBL" id="STY98661.1"/>
    </source>
</evidence>
<dbReference type="PANTHER" id="PTHR34068">
    <property type="entry name" value="UPF0145 PROTEIN YBJQ"/>
    <property type="match status" value="1"/>
</dbReference>
<evidence type="ECO:0000256" key="1">
    <source>
        <dbReference type="ARBA" id="ARBA00010751"/>
    </source>
</evidence>
<dbReference type="Proteomes" id="UP000254107">
    <property type="component" value="Unassembled WGS sequence"/>
</dbReference>
<sequence length="163" mass="18119">MDIIKLILNNPQIVIAIILFGIGWYFGTANERKHLAILDDDERLLGHIIISSERFFAPTVQTDGMLVMGSVSIAQDRFKLVFADFLSLFGKNLTVYESLLDRGRREAIVRMKRQAYEHGYNQVYGVRIETSAVDGGGVEVLAYGTAVSSIGNPNIPPRLPAHL</sequence>
<dbReference type="SUPFAM" id="SSF117782">
    <property type="entry name" value="YbjQ-like"/>
    <property type="match status" value="1"/>
</dbReference>
<feature type="transmembrane region" description="Helical" evidence="2">
    <location>
        <begin position="6"/>
        <end position="26"/>
    </location>
</feature>
<keyword evidence="2" id="KW-0812">Transmembrane</keyword>
<evidence type="ECO:0000313" key="5">
    <source>
        <dbReference type="Proteomes" id="UP000191025"/>
    </source>
</evidence>
<protein>
    <submittedName>
        <fullName evidence="4">Domain of uncharacterized function (DUF74)</fullName>
    </submittedName>
    <submittedName>
        <fullName evidence="3">Metal-binding protein</fullName>
    </submittedName>
</protein>
<dbReference type="Proteomes" id="UP000191025">
    <property type="component" value="Unassembled WGS sequence"/>
</dbReference>
<keyword evidence="2" id="KW-0472">Membrane</keyword>
<organism evidence="3 5">
    <name type="scientific">Moraxella lacunata</name>
    <dbReference type="NCBI Taxonomy" id="477"/>
    <lineage>
        <taxon>Bacteria</taxon>
        <taxon>Pseudomonadati</taxon>
        <taxon>Pseudomonadota</taxon>
        <taxon>Gammaproteobacteria</taxon>
        <taxon>Moraxellales</taxon>
        <taxon>Moraxellaceae</taxon>
        <taxon>Moraxella</taxon>
    </lineage>
</organism>
<dbReference type="Pfam" id="PF01906">
    <property type="entry name" value="YbjQ_1"/>
    <property type="match status" value="1"/>
</dbReference>